<dbReference type="PRINTS" id="PR00081">
    <property type="entry name" value="GDHRDH"/>
</dbReference>
<keyword evidence="3" id="KW-0443">Lipid metabolism</keyword>
<dbReference type="Pfam" id="PF00106">
    <property type="entry name" value="adh_short"/>
    <property type="match status" value="1"/>
</dbReference>
<keyword evidence="2" id="KW-0560">Oxidoreductase</keyword>
<reference evidence="5 6" key="1">
    <citation type="submission" date="2011-10" db="EMBL/GenBank/DDBJ databases">
        <title>The Genome Sequence of Lachnospiraceae bacterium ACC2.</title>
        <authorList>
            <consortium name="The Broad Institute Genome Sequencing Platform"/>
            <person name="Earl A."/>
            <person name="Ward D."/>
            <person name="Feldgarden M."/>
            <person name="Gevers D."/>
            <person name="Sizova M."/>
            <person name="Hazen A."/>
            <person name="Epstein S."/>
            <person name="Young S.K."/>
            <person name="Zeng Q."/>
            <person name="Gargeya S."/>
            <person name="Fitzgerald M."/>
            <person name="Haas B."/>
            <person name="Abouelleil A."/>
            <person name="Alvarado L."/>
            <person name="Arachchi H.M."/>
            <person name="Berlin A."/>
            <person name="Brown A."/>
            <person name="Chapman S.B."/>
            <person name="Chen Z."/>
            <person name="Dunbar C."/>
            <person name="Freedman E."/>
            <person name="Gearin G."/>
            <person name="Goldberg J."/>
            <person name="Griggs A."/>
            <person name="Gujja S."/>
            <person name="Heiman D."/>
            <person name="Howarth C."/>
            <person name="Larson L."/>
            <person name="Lui A."/>
            <person name="MacDonald P.J.P."/>
            <person name="Montmayeur A."/>
            <person name="Murphy C."/>
            <person name="Neiman D."/>
            <person name="Pearson M."/>
            <person name="Priest M."/>
            <person name="Roberts A."/>
            <person name="Saif S."/>
            <person name="Shea T."/>
            <person name="Shenoy N."/>
            <person name="Sisk P."/>
            <person name="Stolte C."/>
            <person name="Sykes S."/>
            <person name="Wortman J."/>
            <person name="Nusbaum C."/>
            <person name="Birren B."/>
        </authorList>
    </citation>
    <scope>NUCLEOTIDE SEQUENCE [LARGE SCALE GENOMIC DNA]</scope>
    <source>
        <strain evidence="5 6">ACC2</strain>
    </source>
</reference>
<dbReference type="SUPFAM" id="SSF51735">
    <property type="entry name" value="NAD(P)-binding Rossmann-fold domains"/>
    <property type="match status" value="1"/>
</dbReference>
<name>A0AA36Y6P8_9FIRM</name>
<dbReference type="PRINTS" id="PR00080">
    <property type="entry name" value="SDRFAMILY"/>
</dbReference>
<evidence type="ECO:0000313" key="5">
    <source>
        <dbReference type="EMBL" id="EHO18208.1"/>
    </source>
</evidence>
<keyword evidence="6" id="KW-1185">Reference proteome</keyword>
<dbReference type="InterPro" id="IPR036291">
    <property type="entry name" value="NAD(P)-bd_dom_sf"/>
</dbReference>
<dbReference type="Gene3D" id="3.40.50.720">
    <property type="entry name" value="NAD(P)-binding Rossmann-like Domain"/>
    <property type="match status" value="1"/>
</dbReference>
<evidence type="ECO:0000256" key="4">
    <source>
        <dbReference type="RuleBase" id="RU000363"/>
    </source>
</evidence>
<dbReference type="GeneID" id="86940183"/>
<dbReference type="NCBIfam" id="NF047420">
    <property type="entry name" value="EF_P_mod_YmfI"/>
    <property type="match status" value="1"/>
</dbReference>
<dbReference type="PANTHER" id="PTHR42879:SF2">
    <property type="entry name" value="3-OXOACYL-[ACYL-CARRIER-PROTEIN] REDUCTASE FABG"/>
    <property type="match status" value="1"/>
</dbReference>
<dbReference type="GO" id="GO:0032787">
    <property type="term" value="P:monocarboxylic acid metabolic process"/>
    <property type="evidence" value="ECO:0007669"/>
    <property type="project" value="UniProtKB-ARBA"/>
</dbReference>
<dbReference type="InterPro" id="IPR020904">
    <property type="entry name" value="Sc_DH/Rdtase_CS"/>
</dbReference>
<comment type="similarity">
    <text evidence="1 4">Belongs to the short-chain dehydrogenases/reductases (SDR) family.</text>
</comment>
<dbReference type="PANTHER" id="PTHR42879">
    <property type="entry name" value="3-OXOACYL-(ACYL-CARRIER-PROTEIN) REDUCTASE"/>
    <property type="match status" value="1"/>
</dbReference>
<dbReference type="PROSITE" id="PS00061">
    <property type="entry name" value="ADH_SHORT"/>
    <property type="match status" value="1"/>
</dbReference>
<dbReference type="EMBL" id="AGEL01000003">
    <property type="protein sequence ID" value="EHO18208.1"/>
    <property type="molecule type" value="Genomic_DNA"/>
</dbReference>
<dbReference type="InterPro" id="IPR002347">
    <property type="entry name" value="SDR_fam"/>
</dbReference>
<evidence type="ECO:0000313" key="6">
    <source>
        <dbReference type="Proteomes" id="UP000018466"/>
    </source>
</evidence>
<keyword evidence="3" id="KW-0753">Steroid metabolism</keyword>
<dbReference type="InterPro" id="IPR050259">
    <property type="entry name" value="SDR"/>
</dbReference>
<evidence type="ECO:0000256" key="3">
    <source>
        <dbReference type="ARBA" id="ARBA00023221"/>
    </source>
</evidence>
<evidence type="ECO:0008006" key="7">
    <source>
        <dbReference type="Google" id="ProtNLM"/>
    </source>
</evidence>
<evidence type="ECO:0000256" key="1">
    <source>
        <dbReference type="ARBA" id="ARBA00006484"/>
    </source>
</evidence>
<dbReference type="FunFam" id="3.40.50.720:FF:000173">
    <property type="entry name" value="3-oxoacyl-[acyl-carrier protein] reductase"/>
    <property type="match status" value="1"/>
</dbReference>
<dbReference type="GO" id="GO:0016491">
    <property type="term" value="F:oxidoreductase activity"/>
    <property type="evidence" value="ECO:0007669"/>
    <property type="project" value="UniProtKB-KW"/>
</dbReference>
<protein>
    <recommendedName>
        <fullName evidence="7">3-oxoacyl-[acyl-carrier-protein] reductase</fullName>
    </recommendedName>
</protein>
<dbReference type="GO" id="GO:0008202">
    <property type="term" value="P:steroid metabolic process"/>
    <property type="evidence" value="ECO:0007669"/>
    <property type="project" value="UniProtKB-KW"/>
</dbReference>
<dbReference type="AlphaFoldDB" id="A0AA36Y6P8"/>
<proteinExistence type="inferred from homology"/>
<dbReference type="RefSeq" id="WP_009532226.1">
    <property type="nucleotide sequence ID" value="NZ_JH590861.1"/>
</dbReference>
<organism evidence="5 6">
    <name type="scientific">Stomatobaculum longum</name>
    <dbReference type="NCBI Taxonomy" id="796942"/>
    <lineage>
        <taxon>Bacteria</taxon>
        <taxon>Bacillati</taxon>
        <taxon>Bacillota</taxon>
        <taxon>Clostridia</taxon>
        <taxon>Lachnospirales</taxon>
        <taxon>Lachnospiraceae</taxon>
        <taxon>Stomatobaculum</taxon>
    </lineage>
</organism>
<accession>A0AA36Y6P8</accession>
<gene>
    <name evidence="5" type="ORF">HMPREF9623_00392</name>
</gene>
<dbReference type="Proteomes" id="UP000018466">
    <property type="component" value="Unassembled WGS sequence"/>
</dbReference>
<sequence>MTEIPNPNTSVSRRPAALLTGASRGIGSAIALQLAQSGYDLFLLARKEQEKLEDCAALCRAAGARVVTRLADVSDSAACAEVFTDFDRHFSAPNLLVANAGISHLGLLQDMTPDDWDHMIRTDLSSCFYLSRLAIPRMLHAGSGKLIFLSSVWGSRGASCEVAYSAAKGGVNSFTRALAKELAPSNIQVNAIAPGAIDTDMNACLDAEERRALEDEIPAGRLGTAEEVAVLVCQLAAAPAYFTGNILTLSGGWAL</sequence>
<comment type="caution">
    <text evidence="5">The sequence shown here is derived from an EMBL/GenBank/DDBJ whole genome shotgun (WGS) entry which is preliminary data.</text>
</comment>
<evidence type="ECO:0000256" key="2">
    <source>
        <dbReference type="ARBA" id="ARBA00023002"/>
    </source>
</evidence>